<name>A0ACC6T6B8_9HYPH</name>
<reference evidence="1 2" key="1">
    <citation type="journal article" date="2024" name="Proc. Natl. Acad. Sci. U.S.A.">
        <title>The evolutionary genomics of adaptation to stress in wild rhizobium bacteria.</title>
        <authorList>
            <person name="Kehlet-Delgado H."/>
            <person name="Montoya A.P."/>
            <person name="Jensen K.T."/>
            <person name="Wendlandt C.E."/>
            <person name="Dexheimer C."/>
            <person name="Roberts M."/>
            <person name="Torres Martinez L."/>
            <person name="Friesen M.L."/>
            <person name="Griffitts J.S."/>
            <person name="Porter S.S."/>
        </authorList>
    </citation>
    <scope>NUCLEOTIDE SEQUENCE [LARGE SCALE GENOMIC DNA]</scope>
    <source>
        <strain evidence="1 2">M0468</strain>
    </source>
</reference>
<protein>
    <submittedName>
        <fullName evidence="1">Uncharacterized protein</fullName>
    </submittedName>
</protein>
<evidence type="ECO:0000313" key="2">
    <source>
        <dbReference type="Proteomes" id="UP001480082"/>
    </source>
</evidence>
<dbReference type="EMBL" id="JAMYRI010000021">
    <property type="protein sequence ID" value="MER9287440.1"/>
    <property type="molecule type" value="Genomic_DNA"/>
</dbReference>
<organism evidence="1 2">
    <name type="scientific">Mesorhizobium australicum</name>
    <dbReference type="NCBI Taxonomy" id="536018"/>
    <lineage>
        <taxon>Bacteria</taxon>
        <taxon>Pseudomonadati</taxon>
        <taxon>Pseudomonadota</taxon>
        <taxon>Alphaproteobacteria</taxon>
        <taxon>Hyphomicrobiales</taxon>
        <taxon>Phyllobacteriaceae</taxon>
        <taxon>Mesorhizobium</taxon>
    </lineage>
</organism>
<sequence>MKIKLLVSLAGAETAFNSGEEHDWENADAIRLIEAGFAVPVSENKIERAVATPAAERRKRDVVSVDGNDASN</sequence>
<evidence type="ECO:0000313" key="1">
    <source>
        <dbReference type="EMBL" id="MER9287440.1"/>
    </source>
</evidence>
<keyword evidence="2" id="KW-1185">Reference proteome</keyword>
<dbReference type="Proteomes" id="UP001480082">
    <property type="component" value="Unassembled WGS sequence"/>
</dbReference>
<proteinExistence type="predicted"/>
<accession>A0ACC6T6B8</accession>
<gene>
    <name evidence="1" type="ORF">NKI81_26440</name>
</gene>
<comment type="caution">
    <text evidence="1">The sequence shown here is derived from an EMBL/GenBank/DDBJ whole genome shotgun (WGS) entry which is preliminary data.</text>
</comment>